<name>A0AA86T5S0_9BACT</name>
<sequence length="104" mass="11581">MPEEKPDQRQHDTSDSSRADASGDTKDMKIAGCPVHVTYHAHPDGTWIVQGSVQCGAEDQRTSQIVTVGPYPDRDTGEKDLFDRIATLLGRNEDRNTSRIKNWA</sequence>
<dbReference type="EMBL" id="OX365700">
    <property type="protein sequence ID" value="CAI4032191.1"/>
    <property type="molecule type" value="Genomic_DNA"/>
</dbReference>
<dbReference type="Proteomes" id="UP001179121">
    <property type="component" value="Chromosome"/>
</dbReference>
<feature type="region of interest" description="Disordered" evidence="1">
    <location>
        <begin position="1"/>
        <end position="27"/>
    </location>
</feature>
<accession>A0AA86T5S0</accession>
<dbReference type="AlphaFoldDB" id="A0AA86T5S0"/>
<evidence type="ECO:0000313" key="3">
    <source>
        <dbReference type="Proteomes" id="UP001179121"/>
    </source>
</evidence>
<organism evidence="2 3">
    <name type="scientific">Nitrospira tepida</name>
    <dbReference type="NCBI Taxonomy" id="2973512"/>
    <lineage>
        <taxon>Bacteria</taxon>
        <taxon>Pseudomonadati</taxon>
        <taxon>Nitrospirota</taxon>
        <taxon>Nitrospiria</taxon>
        <taxon>Nitrospirales</taxon>
        <taxon>Nitrospiraceae</taxon>
        <taxon>Nitrospira</taxon>
    </lineage>
</organism>
<gene>
    <name evidence="2" type="ORF">DNFV4_02619</name>
</gene>
<evidence type="ECO:0000256" key="1">
    <source>
        <dbReference type="SAM" id="MobiDB-lite"/>
    </source>
</evidence>
<dbReference type="KEGG" id="nti:DNFV4_02619"/>
<keyword evidence="3" id="KW-1185">Reference proteome</keyword>
<protein>
    <submittedName>
        <fullName evidence="2">Uncharacterized protein</fullName>
    </submittedName>
</protein>
<proteinExistence type="predicted"/>
<evidence type="ECO:0000313" key="2">
    <source>
        <dbReference type="EMBL" id="CAI4032191.1"/>
    </source>
</evidence>
<reference evidence="2" key="1">
    <citation type="submission" date="2022-10" db="EMBL/GenBank/DDBJ databases">
        <authorList>
            <person name="Koch H."/>
        </authorList>
    </citation>
    <scope>NUCLEOTIDE SEQUENCE</scope>
    <source>
        <strain evidence="2">DNF</strain>
    </source>
</reference>
<dbReference type="RefSeq" id="WP_289268932.1">
    <property type="nucleotide sequence ID" value="NZ_OX365700.1"/>
</dbReference>